<accession>A0ABY3MX96</accession>
<keyword evidence="1" id="KW-0732">Signal</keyword>
<name>A0ABY3MX96_9GAMM</name>
<feature type="signal peptide" evidence="1">
    <location>
        <begin position="1"/>
        <end position="27"/>
    </location>
</feature>
<organism evidence="2 3">
    <name type="scientific">Colwellia echini</name>
    <dbReference type="NCBI Taxonomy" id="1982103"/>
    <lineage>
        <taxon>Bacteria</taxon>
        <taxon>Pseudomonadati</taxon>
        <taxon>Pseudomonadota</taxon>
        <taxon>Gammaproteobacteria</taxon>
        <taxon>Alteromonadales</taxon>
        <taxon>Colwelliaceae</taxon>
        <taxon>Colwellia</taxon>
    </lineage>
</organism>
<dbReference type="Proteomes" id="UP000815846">
    <property type="component" value="Unassembled WGS sequence"/>
</dbReference>
<comment type="caution">
    <text evidence="2">The sequence shown here is derived from an EMBL/GenBank/DDBJ whole genome shotgun (WGS) entry which is preliminary data.</text>
</comment>
<feature type="chain" id="PRO_5046799960" description="Porin" evidence="1">
    <location>
        <begin position="28"/>
        <end position="362"/>
    </location>
</feature>
<dbReference type="SUPFAM" id="SSF56935">
    <property type="entry name" value="Porins"/>
    <property type="match status" value="1"/>
</dbReference>
<protein>
    <recommendedName>
        <fullName evidence="4">Porin</fullName>
    </recommendedName>
</protein>
<reference evidence="2 3" key="1">
    <citation type="submission" date="2019-08" db="EMBL/GenBank/DDBJ databases">
        <title>Microbe sample from Colwellia echini.</title>
        <authorList>
            <person name="Christiansen L."/>
            <person name="Pathiraja D."/>
            <person name="Schultz-Johansen M."/>
            <person name="Choi I.-G."/>
            <person name="Stougaard P."/>
        </authorList>
    </citation>
    <scope>NUCLEOTIDE SEQUENCE [LARGE SCALE GENOMIC DNA]</scope>
    <source>
        <strain evidence="2 3">A3</strain>
    </source>
</reference>
<sequence length="362" mass="38837">MVKKSKFNVKKIVLATSLLAITSAANASYTLELDDGDSLTFGGYIKIDARYMDGNIAANDYFYGGGTVLDSDINNFGIAANETRFNTKYTHGDVTGFIEVDFYGDGVSGGGNQIISNSSNLRLRQAYIQYKDILVGQAWTTFQNTSAIVEAADFAGPLVATAFIRQGQIRYTNGGLQLSIENPETYGTGGVTGDDSVPDFIGKYTFSGDWGNVSVSGLVRQLQTTTGTETGVGFGVAGRVKTFGKDDIRFQINAGNVGRYVGVTAITDVVNGEVEDSTSIMVAYRHFWNETLRSTIFYGGTTTDLSDRDRSQVGVNLFQNITKQLSVGVEVGNFDMANTASASGNTVGGSSNYIQFSTKFVL</sequence>
<gene>
    <name evidence="2" type="ORF">CWS31_008685</name>
</gene>
<keyword evidence="3" id="KW-1185">Reference proteome</keyword>
<evidence type="ECO:0000313" key="2">
    <source>
        <dbReference type="EMBL" id="TYK65828.1"/>
    </source>
</evidence>
<evidence type="ECO:0008006" key="4">
    <source>
        <dbReference type="Google" id="ProtNLM"/>
    </source>
</evidence>
<dbReference type="EMBL" id="PJAI02000008">
    <property type="protein sequence ID" value="TYK65828.1"/>
    <property type="molecule type" value="Genomic_DNA"/>
</dbReference>
<evidence type="ECO:0000313" key="3">
    <source>
        <dbReference type="Proteomes" id="UP000815846"/>
    </source>
</evidence>
<proteinExistence type="predicted"/>
<evidence type="ECO:0000256" key="1">
    <source>
        <dbReference type="SAM" id="SignalP"/>
    </source>
</evidence>